<keyword evidence="2" id="KW-1185">Reference proteome</keyword>
<gene>
    <name evidence="1" type="ORF">K0M31_018284</name>
</gene>
<organism evidence="1 2">
    <name type="scientific">Melipona bicolor</name>
    <dbReference type="NCBI Taxonomy" id="60889"/>
    <lineage>
        <taxon>Eukaryota</taxon>
        <taxon>Metazoa</taxon>
        <taxon>Ecdysozoa</taxon>
        <taxon>Arthropoda</taxon>
        <taxon>Hexapoda</taxon>
        <taxon>Insecta</taxon>
        <taxon>Pterygota</taxon>
        <taxon>Neoptera</taxon>
        <taxon>Endopterygota</taxon>
        <taxon>Hymenoptera</taxon>
        <taxon>Apocrita</taxon>
        <taxon>Aculeata</taxon>
        <taxon>Apoidea</taxon>
        <taxon>Anthophila</taxon>
        <taxon>Apidae</taxon>
        <taxon>Melipona</taxon>
    </lineage>
</organism>
<evidence type="ECO:0000313" key="1">
    <source>
        <dbReference type="EMBL" id="KAK1116563.1"/>
    </source>
</evidence>
<reference evidence="1" key="1">
    <citation type="submission" date="2021-10" db="EMBL/GenBank/DDBJ databases">
        <title>Melipona bicolor Genome sequencing and assembly.</title>
        <authorList>
            <person name="Araujo N.S."/>
            <person name="Arias M.C."/>
        </authorList>
    </citation>
    <scope>NUCLEOTIDE SEQUENCE</scope>
    <source>
        <strain evidence="1">USP_2M_L1-L4_2017</strain>
        <tissue evidence="1">Whole body</tissue>
    </source>
</reference>
<sequence>MELDGGTHATSSPKNLIFLWQVSRRERREETVELVAAPWWTGVGGADRVEDVEAEESWRTTRAGERNIVVVVIVVVEDDLFGAPSSCPRIFSRTLGMHQILFGSHRTPAATPIIAGCSLVLGQSQQTILELLTPLSRSN</sequence>
<protein>
    <submittedName>
        <fullName evidence="1">Uncharacterized protein</fullName>
    </submittedName>
</protein>
<dbReference type="EMBL" id="JAHYIQ010000069">
    <property type="protein sequence ID" value="KAK1116563.1"/>
    <property type="molecule type" value="Genomic_DNA"/>
</dbReference>
<name>A0AA40FCN8_9HYME</name>
<dbReference type="AlphaFoldDB" id="A0AA40FCN8"/>
<proteinExistence type="predicted"/>
<comment type="caution">
    <text evidence="1">The sequence shown here is derived from an EMBL/GenBank/DDBJ whole genome shotgun (WGS) entry which is preliminary data.</text>
</comment>
<accession>A0AA40FCN8</accession>
<evidence type="ECO:0000313" key="2">
    <source>
        <dbReference type="Proteomes" id="UP001177670"/>
    </source>
</evidence>
<dbReference type="Proteomes" id="UP001177670">
    <property type="component" value="Unassembled WGS sequence"/>
</dbReference>